<organism evidence="16 17">
    <name type="scientific">Agrocybe pediades</name>
    <dbReference type="NCBI Taxonomy" id="84607"/>
    <lineage>
        <taxon>Eukaryota</taxon>
        <taxon>Fungi</taxon>
        <taxon>Dikarya</taxon>
        <taxon>Basidiomycota</taxon>
        <taxon>Agaricomycotina</taxon>
        <taxon>Agaricomycetes</taxon>
        <taxon>Agaricomycetidae</taxon>
        <taxon>Agaricales</taxon>
        <taxon>Agaricineae</taxon>
        <taxon>Strophariaceae</taxon>
        <taxon>Agrocybe</taxon>
    </lineage>
</organism>
<evidence type="ECO:0000256" key="2">
    <source>
        <dbReference type="ARBA" id="ARBA00006833"/>
    </source>
</evidence>
<evidence type="ECO:0000256" key="14">
    <source>
        <dbReference type="SAM" id="MobiDB-lite"/>
    </source>
</evidence>
<evidence type="ECO:0000256" key="13">
    <source>
        <dbReference type="ARBA" id="ARBA00031116"/>
    </source>
</evidence>
<keyword evidence="10 15" id="KW-1133">Transmembrane helix</keyword>
<feature type="region of interest" description="Disordered" evidence="14">
    <location>
        <begin position="154"/>
        <end position="204"/>
    </location>
</feature>
<evidence type="ECO:0000256" key="12">
    <source>
        <dbReference type="ARBA" id="ARBA00023136"/>
    </source>
</evidence>
<keyword evidence="6 15" id="KW-0812">Transmembrane</keyword>
<dbReference type="PANTHER" id="PTHR15929">
    <property type="entry name" value="STORE-OPERATED CALCIUM ENTRY-ASSOCIATED REGULATORY FACTOR"/>
    <property type="match status" value="1"/>
</dbReference>
<evidence type="ECO:0000313" key="17">
    <source>
        <dbReference type="Proteomes" id="UP000521872"/>
    </source>
</evidence>
<comment type="similarity">
    <text evidence="2">Belongs to the SARAF family.</text>
</comment>
<evidence type="ECO:0000256" key="5">
    <source>
        <dbReference type="ARBA" id="ARBA00022568"/>
    </source>
</evidence>
<evidence type="ECO:0000256" key="3">
    <source>
        <dbReference type="ARBA" id="ARBA00016584"/>
    </source>
</evidence>
<accession>A0A8H4QMP7</accession>
<feature type="compositionally biased region" description="Low complexity" evidence="14">
    <location>
        <begin position="248"/>
        <end position="261"/>
    </location>
</feature>
<evidence type="ECO:0000256" key="10">
    <source>
        <dbReference type="ARBA" id="ARBA00022989"/>
    </source>
</evidence>
<evidence type="ECO:0000256" key="4">
    <source>
        <dbReference type="ARBA" id="ARBA00022448"/>
    </source>
</evidence>
<name>A0A8H4QMP7_9AGAR</name>
<feature type="transmembrane region" description="Helical" evidence="15">
    <location>
        <begin position="126"/>
        <end position="144"/>
    </location>
</feature>
<dbReference type="GO" id="GO:0006816">
    <property type="term" value="P:calcium ion transport"/>
    <property type="evidence" value="ECO:0007669"/>
    <property type="project" value="UniProtKB-KW"/>
</dbReference>
<protein>
    <recommendedName>
        <fullName evidence="3">Store-operated calcium entry-associated regulatory factor</fullName>
    </recommendedName>
    <alternativeName>
        <fullName evidence="13">Transmembrane protein 66</fullName>
    </alternativeName>
</protein>
<comment type="caution">
    <text evidence="16">The sequence shown here is derived from an EMBL/GenBank/DDBJ whole genome shotgun (WGS) entry which is preliminary data.</text>
</comment>
<keyword evidence="5" id="KW-0109">Calcium transport</keyword>
<evidence type="ECO:0000256" key="8">
    <source>
        <dbReference type="ARBA" id="ARBA00022824"/>
    </source>
</evidence>
<dbReference type="Proteomes" id="UP000521872">
    <property type="component" value="Unassembled WGS sequence"/>
</dbReference>
<evidence type="ECO:0000256" key="15">
    <source>
        <dbReference type="SAM" id="Phobius"/>
    </source>
</evidence>
<gene>
    <name evidence="16" type="ORF">D9613_007789</name>
</gene>
<feature type="compositionally biased region" description="Polar residues" evidence="14">
    <location>
        <begin position="270"/>
        <end position="279"/>
    </location>
</feature>
<keyword evidence="8" id="KW-0256">Endoplasmic reticulum</keyword>
<dbReference type="InterPro" id="IPR009567">
    <property type="entry name" value="SARAF"/>
</dbReference>
<keyword evidence="11" id="KW-0406">Ion transport</keyword>
<dbReference type="GO" id="GO:2001256">
    <property type="term" value="P:regulation of store-operated calcium entry"/>
    <property type="evidence" value="ECO:0007669"/>
    <property type="project" value="InterPro"/>
</dbReference>
<proteinExistence type="inferred from homology"/>
<evidence type="ECO:0000256" key="9">
    <source>
        <dbReference type="ARBA" id="ARBA00022837"/>
    </source>
</evidence>
<evidence type="ECO:0000256" key="6">
    <source>
        <dbReference type="ARBA" id="ARBA00022692"/>
    </source>
</evidence>
<keyword evidence="7" id="KW-0732">Signal</keyword>
<dbReference type="PANTHER" id="PTHR15929:SF0">
    <property type="entry name" value="STORE-OPERATED CALCIUM ENTRY-ASSOCIATED REGULATORY FACTOR"/>
    <property type="match status" value="1"/>
</dbReference>
<dbReference type="Pfam" id="PF06682">
    <property type="entry name" value="SARAF"/>
    <property type="match status" value="1"/>
</dbReference>
<keyword evidence="12 15" id="KW-0472">Membrane</keyword>
<evidence type="ECO:0000313" key="16">
    <source>
        <dbReference type="EMBL" id="KAF4613704.1"/>
    </source>
</evidence>
<keyword evidence="9" id="KW-0106">Calcium</keyword>
<feature type="region of interest" description="Disordered" evidence="14">
    <location>
        <begin position="222"/>
        <end position="289"/>
    </location>
</feature>
<evidence type="ECO:0000256" key="1">
    <source>
        <dbReference type="ARBA" id="ARBA00004115"/>
    </source>
</evidence>
<dbReference type="EMBL" id="JAACJL010000045">
    <property type="protein sequence ID" value="KAF4613704.1"/>
    <property type="molecule type" value="Genomic_DNA"/>
</dbReference>
<evidence type="ECO:0000256" key="7">
    <source>
        <dbReference type="ARBA" id="ARBA00022729"/>
    </source>
</evidence>
<comment type="subcellular location">
    <subcellularLocation>
        <location evidence="1">Endoplasmic reticulum membrane</location>
        <topology evidence="1">Single-pass type I membrane protein</topology>
    </subcellularLocation>
</comment>
<sequence length="289" mass="32064">MAKVELAKINALTFYKDAMTTARRTSPMPQLVCVGKPCRLFQPEVVRCTSLGGVGTDIDWKCEADLPDSLRFGKVEVSCEGWSKPGDPYVLKGSCSLEYRLLHVPGSLRDTDSPLFKSNSLDWPSTLFTLLWLAVLAFILYSFYQSCTGRNRTTNAPRQTGYNPHPGGGSGWFPGDYRDDTTGPPPPYSKTNPQQPQAGWQNWQPGFWTGAALGGLANHLWNRPRTETRGTPTYDWERSRLRPQPQPSFFGRGSGYRSSSFHQNDDRGEGSSNLGSMRRSTGLGGSNVR</sequence>
<keyword evidence="4" id="KW-0813">Transport</keyword>
<dbReference type="AlphaFoldDB" id="A0A8H4QMP7"/>
<evidence type="ECO:0000256" key="11">
    <source>
        <dbReference type="ARBA" id="ARBA00023065"/>
    </source>
</evidence>
<feature type="compositionally biased region" description="Polar residues" evidence="14">
    <location>
        <begin position="189"/>
        <end position="204"/>
    </location>
</feature>
<keyword evidence="17" id="KW-1185">Reference proteome</keyword>
<dbReference type="GO" id="GO:0005789">
    <property type="term" value="C:endoplasmic reticulum membrane"/>
    <property type="evidence" value="ECO:0007669"/>
    <property type="project" value="UniProtKB-SubCell"/>
</dbReference>
<reference evidence="16 17" key="1">
    <citation type="submission" date="2019-12" db="EMBL/GenBank/DDBJ databases">
        <authorList>
            <person name="Floudas D."/>
            <person name="Bentzer J."/>
            <person name="Ahren D."/>
            <person name="Johansson T."/>
            <person name="Persson P."/>
            <person name="Tunlid A."/>
        </authorList>
    </citation>
    <scope>NUCLEOTIDE SEQUENCE [LARGE SCALE GENOMIC DNA]</scope>
    <source>
        <strain evidence="16 17">CBS 102.39</strain>
    </source>
</reference>